<sequence>MSMLGNTVGLGHSVVGIMSLLAPEFTGRLLCVPSPRAANFVSRLFGTRELLLGASLFLSIRNNRSLAERMQLLTIINIMNATDTVSGIVEYFNGTIDFSGFLMGSGGAFTLFCLGMIQASNCAGSSDQKAHVVGRHTRSSSPRKQLEVVKAQRRHAVRRSITSRSYLDCAVIFAANRHGRSESCLLRDYPGWDSTNKTAFGSMLSSVFAPMNQDFLINHNGKPNFYYANWDLCNIASMMAIGIFTDNATMYNWAVDTFLHGLPDSSIVVNGALPYFSIANFTEADTGKTLMEIQESGRDQGHATLCIALAGVIGQQGHNQDVDLYGAFGNQILNGAEYVSRYNVGQDVPFKPYTSWEGNLTVVSPKARYEVRPGFEAVFAHYDDVRHLDTSWTKAFRDYVNGNNTLDIEGGGGDFGPNSGGFDAFGHGTLLYRISPE</sequence>
<protein>
    <recommendedName>
        <fullName evidence="3">Alginate lyase domain-containing protein</fullName>
    </recommendedName>
</protein>
<name>A0A081CNU7_PSEA2</name>
<evidence type="ECO:0000313" key="4">
    <source>
        <dbReference type="EMBL" id="GAK68343.1"/>
    </source>
</evidence>
<keyword evidence="2" id="KW-0456">Lyase</keyword>
<dbReference type="InterPro" id="IPR008397">
    <property type="entry name" value="Alginate_lyase_dom"/>
</dbReference>
<keyword evidence="5" id="KW-1185">Reference proteome</keyword>
<dbReference type="SUPFAM" id="SSF48230">
    <property type="entry name" value="Chondroitin AC/alginate lyase"/>
    <property type="match status" value="1"/>
</dbReference>
<dbReference type="AlphaFoldDB" id="A0A081CNU7"/>
<dbReference type="GeneID" id="26307388"/>
<evidence type="ECO:0000313" key="5">
    <source>
        <dbReference type="Proteomes" id="UP000053758"/>
    </source>
</evidence>
<accession>A0A081CNU7</accession>
<gene>
    <name evidence="4" type="ORF">PAN0_071c6589</name>
</gene>
<dbReference type="HOGENOM" id="CLU_626982_0_0_1"/>
<dbReference type="EMBL" id="DF830138">
    <property type="protein sequence ID" value="GAK68343.1"/>
    <property type="molecule type" value="Genomic_DNA"/>
</dbReference>
<evidence type="ECO:0000256" key="1">
    <source>
        <dbReference type="ARBA" id="ARBA00022729"/>
    </source>
</evidence>
<dbReference type="GO" id="GO:0042597">
    <property type="term" value="C:periplasmic space"/>
    <property type="evidence" value="ECO:0007669"/>
    <property type="project" value="InterPro"/>
</dbReference>
<organism evidence="4">
    <name type="scientific">Pseudozyma antarctica</name>
    <name type="common">Yeast</name>
    <name type="synonym">Candida antarctica</name>
    <dbReference type="NCBI Taxonomy" id="84753"/>
    <lineage>
        <taxon>Eukaryota</taxon>
        <taxon>Fungi</taxon>
        <taxon>Dikarya</taxon>
        <taxon>Basidiomycota</taxon>
        <taxon>Ustilaginomycotina</taxon>
        <taxon>Ustilaginomycetes</taxon>
        <taxon>Ustilaginales</taxon>
        <taxon>Ustilaginaceae</taxon>
        <taxon>Moesziomyces</taxon>
    </lineage>
</organism>
<proteinExistence type="predicted"/>
<evidence type="ECO:0000256" key="2">
    <source>
        <dbReference type="ARBA" id="ARBA00023239"/>
    </source>
</evidence>
<keyword evidence="1" id="KW-0732">Signal</keyword>
<reference evidence="4" key="1">
    <citation type="submission" date="2014-07" db="EMBL/GenBank/DDBJ databases">
        <title>Draft genome sequence of the yeast Pseudozyma antarctica JCM 10317 known as a producer of lipase B which used in a wide range of industrial applications.</title>
        <authorList>
            <person name="Morita T."/>
            <person name="Saika A."/>
            <person name="Koike H."/>
        </authorList>
    </citation>
    <scope>NUCLEOTIDE SEQUENCE</scope>
    <source>
        <strain evidence="4">JCM 10317</strain>
    </source>
</reference>
<evidence type="ECO:0000259" key="3">
    <source>
        <dbReference type="Pfam" id="PF05426"/>
    </source>
</evidence>
<dbReference type="GO" id="GO:0016829">
    <property type="term" value="F:lyase activity"/>
    <property type="evidence" value="ECO:0007669"/>
    <property type="project" value="UniProtKB-KW"/>
</dbReference>
<feature type="domain" description="Alginate lyase" evidence="3">
    <location>
        <begin position="226"/>
        <end position="342"/>
    </location>
</feature>
<dbReference type="InterPro" id="IPR008929">
    <property type="entry name" value="Chondroitin_lyas"/>
</dbReference>
<dbReference type="Gene3D" id="1.50.10.100">
    <property type="entry name" value="Chondroitin AC/alginate lyase"/>
    <property type="match status" value="1"/>
</dbReference>
<dbReference type="RefSeq" id="XP_014653458.1">
    <property type="nucleotide sequence ID" value="XM_014797972.1"/>
</dbReference>
<dbReference type="Pfam" id="PF05426">
    <property type="entry name" value="Alginate_lyase"/>
    <property type="match status" value="1"/>
</dbReference>
<dbReference type="Proteomes" id="UP000053758">
    <property type="component" value="Unassembled WGS sequence"/>
</dbReference>